<proteinExistence type="predicted"/>
<dbReference type="EMBL" id="WMEO01000003">
    <property type="protein sequence ID" value="MYL15641.1"/>
    <property type="molecule type" value="Genomic_DNA"/>
</dbReference>
<dbReference type="RefSeq" id="WP_159368628.1">
    <property type="nucleotide sequence ID" value="NZ_WMEO01000003.1"/>
</dbReference>
<evidence type="ECO:0000313" key="2">
    <source>
        <dbReference type="EMBL" id="MYL15641.1"/>
    </source>
</evidence>
<dbReference type="AlphaFoldDB" id="A0A6B1IA56"/>
<accession>A0A6B1IA56</accession>
<dbReference type="Proteomes" id="UP000460194">
    <property type="component" value="Unassembled WGS sequence"/>
</dbReference>
<sequence>MHDATFFLTVGAARDSEVPSKLDGEFPAVDAEGAQYLDGNTVYFGTAADLIEERNEDVSVDTDEISTSRAKALVPRAIDFYADVSTDPGFIGVSSRSDGEWFIKRIAAQTGVTVKETQIDVDAFADHIREQTEIRDAWNVSHSRDFGGGKEKTSIDYHDAADIETAQNGTIGLGFEYMWDNEFVEGVIYESGYVAVYSDGLLEEGFAYWVREEVLPFLEVDRDDGAETDQTELPDEEQDRAEVAATDGGDDGVAE</sequence>
<feature type="region of interest" description="Disordered" evidence="1">
    <location>
        <begin position="221"/>
        <end position="255"/>
    </location>
</feature>
<evidence type="ECO:0000256" key="1">
    <source>
        <dbReference type="SAM" id="MobiDB-lite"/>
    </source>
</evidence>
<organism evidence="2 3">
    <name type="scientific">Halorubrum distributum</name>
    <dbReference type="NCBI Taxonomy" id="29283"/>
    <lineage>
        <taxon>Archaea</taxon>
        <taxon>Methanobacteriati</taxon>
        <taxon>Methanobacteriota</taxon>
        <taxon>Stenosarchaea group</taxon>
        <taxon>Halobacteria</taxon>
        <taxon>Halobacteriales</taxon>
        <taxon>Haloferacaceae</taxon>
        <taxon>Halorubrum</taxon>
        <taxon>Halorubrum distributum group</taxon>
    </lineage>
</organism>
<gene>
    <name evidence="2" type="ORF">GLW36_03125</name>
</gene>
<feature type="compositionally biased region" description="Acidic residues" evidence="1">
    <location>
        <begin position="226"/>
        <end position="239"/>
    </location>
</feature>
<comment type="caution">
    <text evidence="2">The sequence shown here is derived from an EMBL/GenBank/DDBJ whole genome shotgun (WGS) entry which is preliminary data.</text>
</comment>
<evidence type="ECO:0000313" key="3">
    <source>
        <dbReference type="Proteomes" id="UP000460194"/>
    </source>
</evidence>
<name>A0A6B1IA56_9EURY</name>
<protein>
    <submittedName>
        <fullName evidence="2">Uncharacterized protein</fullName>
    </submittedName>
</protein>
<reference evidence="2 3" key="1">
    <citation type="submission" date="2019-11" db="EMBL/GenBank/DDBJ databases">
        <title>Genome sequences of 17 halophilic strains isolated from different environments.</title>
        <authorList>
            <person name="Furrow R.E."/>
        </authorList>
    </citation>
    <scope>NUCLEOTIDE SEQUENCE [LARGE SCALE GENOMIC DNA]</scope>
    <source>
        <strain evidence="2 3">22517_05_Cabo</strain>
    </source>
</reference>